<evidence type="ECO:0000259" key="4">
    <source>
        <dbReference type="Pfam" id="PF25876"/>
    </source>
</evidence>
<evidence type="ECO:0000259" key="5">
    <source>
        <dbReference type="Pfam" id="PF25917"/>
    </source>
</evidence>
<evidence type="ECO:0000256" key="1">
    <source>
        <dbReference type="ARBA" id="ARBA00009477"/>
    </source>
</evidence>
<dbReference type="Gene3D" id="2.40.30.170">
    <property type="match status" value="1"/>
</dbReference>
<feature type="coiled-coil region" evidence="2">
    <location>
        <begin position="97"/>
        <end position="169"/>
    </location>
</feature>
<accession>A0AA37WW41</accession>
<dbReference type="RefSeq" id="WP_095497524.1">
    <property type="nucleotide sequence ID" value="NZ_BSPO01000002.1"/>
</dbReference>
<feature type="domain" description="Multidrug resistance protein MdtA-like barrel-sandwich hybrid" evidence="5">
    <location>
        <begin position="43"/>
        <end position="229"/>
    </location>
</feature>
<keyword evidence="3" id="KW-1133">Transmembrane helix</keyword>
<dbReference type="InterPro" id="IPR058625">
    <property type="entry name" value="MdtA-like_BSH"/>
</dbReference>
<dbReference type="GO" id="GO:0055085">
    <property type="term" value="P:transmembrane transport"/>
    <property type="evidence" value="ECO:0007669"/>
    <property type="project" value="InterPro"/>
</dbReference>
<organism evidence="7 8">
    <name type="scientific">Paraferrimonas haliotis</name>
    <dbReference type="NCBI Taxonomy" id="2013866"/>
    <lineage>
        <taxon>Bacteria</taxon>
        <taxon>Pseudomonadati</taxon>
        <taxon>Pseudomonadota</taxon>
        <taxon>Gammaproteobacteria</taxon>
        <taxon>Alteromonadales</taxon>
        <taxon>Ferrimonadaceae</taxon>
        <taxon>Paraferrimonas</taxon>
    </lineage>
</organism>
<proteinExistence type="inferred from homology"/>
<keyword evidence="3" id="KW-0812">Transmembrane</keyword>
<keyword evidence="2" id="KW-0175">Coiled coil</keyword>
<dbReference type="AlphaFoldDB" id="A0AA37WW41"/>
<feature type="domain" description="Multidrug resistance protein MdtA-like alpha-helical hairpin" evidence="4">
    <location>
        <begin position="105"/>
        <end position="166"/>
    </location>
</feature>
<evidence type="ECO:0000259" key="6">
    <source>
        <dbReference type="Pfam" id="PF25990"/>
    </source>
</evidence>
<dbReference type="PANTHER" id="PTHR30386">
    <property type="entry name" value="MEMBRANE FUSION SUBUNIT OF EMRAB-TOLC MULTIDRUG EFFLUX PUMP"/>
    <property type="match status" value="1"/>
</dbReference>
<dbReference type="Gene3D" id="2.40.50.100">
    <property type="match status" value="1"/>
</dbReference>
<comment type="caution">
    <text evidence="7">The sequence shown here is derived from an EMBL/GenBank/DDBJ whole genome shotgun (WGS) entry which is preliminary data.</text>
</comment>
<evidence type="ECO:0000256" key="2">
    <source>
        <dbReference type="SAM" id="Coils"/>
    </source>
</evidence>
<evidence type="ECO:0000256" key="3">
    <source>
        <dbReference type="SAM" id="Phobius"/>
    </source>
</evidence>
<reference evidence="7 8" key="1">
    <citation type="journal article" date="2014" name="Int. J. Syst. Evol. Microbiol.">
        <title>Complete genome sequence of Corynebacterium casei LMG S-19264T (=DSM 44701T), isolated from a smear-ripened cheese.</title>
        <authorList>
            <consortium name="US DOE Joint Genome Institute (JGI-PGF)"/>
            <person name="Walter F."/>
            <person name="Albersmeier A."/>
            <person name="Kalinowski J."/>
            <person name="Ruckert C."/>
        </authorList>
    </citation>
    <scope>NUCLEOTIDE SEQUENCE [LARGE SCALE GENOMIC DNA]</scope>
    <source>
        <strain evidence="7 8">NBRC 112785</strain>
    </source>
</reference>
<dbReference type="Proteomes" id="UP001157439">
    <property type="component" value="Unassembled WGS sequence"/>
</dbReference>
<dbReference type="Pfam" id="PF25917">
    <property type="entry name" value="BSH_RND"/>
    <property type="match status" value="1"/>
</dbReference>
<keyword evidence="3" id="KW-0472">Membrane</keyword>
<evidence type="ECO:0000313" key="7">
    <source>
        <dbReference type="EMBL" id="GLS82892.1"/>
    </source>
</evidence>
<dbReference type="SUPFAM" id="SSF111369">
    <property type="entry name" value="HlyD-like secretion proteins"/>
    <property type="match status" value="3"/>
</dbReference>
<dbReference type="InterPro" id="IPR058624">
    <property type="entry name" value="MdtA-like_HH"/>
</dbReference>
<dbReference type="InterPro" id="IPR058636">
    <property type="entry name" value="Beta-barrel_YknX"/>
</dbReference>
<feature type="transmembrane region" description="Helical" evidence="3">
    <location>
        <begin position="7"/>
        <end position="25"/>
    </location>
</feature>
<sequence>MTKLIKTTVIIILLGALGIAGYSYWSYSKQHPSTSNAYVHANLVSVAPQVSGTITKLHVSNFAYVKKGDALVSIDATAYALAVTEAKAAYQSALQLNESQNSAIDAAIAQLNEAKAELSNAQKNAKRTKSLVEQQLVPQQAADDVNTQLADAQARMSAAQANVQQAVAVRGGDANSSAAVQQAAAKLAQAELNLSYTEISAPFDGYIGSIEIHDGSLAQQGRALFPIVKQYSQWIRANFKESQMTNIQQGQPVTVTVDMYPDEVWHGVVDSLSPASGSSFSLLPPENATGNWVKVGQRFPIKIRLTDDLASKPQLRVGASSEVTIDTTAALQ</sequence>
<dbReference type="PANTHER" id="PTHR30386:SF24">
    <property type="entry name" value="MULTIDRUG RESISTANCE EFFLUX PUMP"/>
    <property type="match status" value="1"/>
</dbReference>
<keyword evidence="8" id="KW-1185">Reference proteome</keyword>
<feature type="domain" description="YknX-like beta-barrel" evidence="6">
    <location>
        <begin position="235"/>
        <end position="320"/>
    </location>
</feature>
<evidence type="ECO:0000313" key="8">
    <source>
        <dbReference type="Proteomes" id="UP001157439"/>
    </source>
</evidence>
<name>A0AA37WW41_9GAMM</name>
<comment type="similarity">
    <text evidence="1">Belongs to the membrane fusion protein (MFP) (TC 8.A.1) family.</text>
</comment>
<gene>
    <name evidence="7" type="ORF">GCM10007894_08690</name>
</gene>
<dbReference type="Gene3D" id="1.10.287.470">
    <property type="entry name" value="Helix hairpin bin"/>
    <property type="match status" value="2"/>
</dbReference>
<dbReference type="Pfam" id="PF25876">
    <property type="entry name" value="HH_MFP_RND"/>
    <property type="match status" value="1"/>
</dbReference>
<protein>
    <submittedName>
        <fullName evidence="7">Hemolysin D</fullName>
    </submittedName>
</protein>
<dbReference type="EMBL" id="BSPO01000002">
    <property type="protein sequence ID" value="GLS82892.1"/>
    <property type="molecule type" value="Genomic_DNA"/>
</dbReference>
<dbReference type="InterPro" id="IPR050739">
    <property type="entry name" value="MFP"/>
</dbReference>
<dbReference type="Pfam" id="PF25990">
    <property type="entry name" value="Beta-barrel_YknX"/>
    <property type="match status" value="1"/>
</dbReference>